<reference evidence="2 3" key="1">
    <citation type="submission" date="2020-04" db="EMBL/GenBank/DDBJ databases">
        <authorList>
            <person name="De Canck E."/>
        </authorList>
    </citation>
    <scope>NUCLEOTIDE SEQUENCE [LARGE SCALE GENOMIC DNA]</scope>
    <source>
        <strain evidence="2 3">LMG 28614</strain>
    </source>
</reference>
<dbReference type="GO" id="GO:0016829">
    <property type="term" value="F:lyase activity"/>
    <property type="evidence" value="ECO:0007669"/>
    <property type="project" value="UniProtKB-KW"/>
</dbReference>
<dbReference type="InterPro" id="IPR000868">
    <property type="entry name" value="Isochorismatase-like_dom"/>
</dbReference>
<gene>
    <name evidence="2" type="primary">ycaC_4</name>
    <name evidence="2" type="ORF">LMG28614_05727</name>
</gene>
<keyword evidence="2" id="KW-0456">Lyase</keyword>
<dbReference type="RefSeq" id="WP_175152726.1">
    <property type="nucleotide sequence ID" value="NZ_CADIKK010000034.1"/>
</dbReference>
<accession>A0A6S7BUD2</accession>
<keyword evidence="3" id="KW-1185">Reference proteome</keyword>
<proteinExistence type="predicted"/>
<evidence type="ECO:0000313" key="3">
    <source>
        <dbReference type="Proteomes" id="UP000494365"/>
    </source>
</evidence>
<dbReference type="GO" id="GO:0016787">
    <property type="term" value="F:hydrolase activity"/>
    <property type="evidence" value="ECO:0007669"/>
    <property type="project" value="UniProtKB-KW"/>
</dbReference>
<name>A0A6S7BUD2_9BURK</name>
<dbReference type="SUPFAM" id="SSF52499">
    <property type="entry name" value="Isochorismatase-like hydrolases"/>
    <property type="match status" value="1"/>
</dbReference>
<sequence>MSYDRLTADNAALLLIDHQTGLSNGIQDQSVPEYMTAVAALVKLGKTFSLPTIATTSAGDGPNGPLLPIISNTLPDAPVIHRPGEINAWDNSEFVEAVRKTGRKKLIVAGVSTEVCVAFVALSAIRAGYEVYAVIDASGTWNKLVQEVAVTRMAQAGVVPMTWVAVGAELQGDWRNPHGQELGAVMGEHLPFYGNLIGSFRATKAGAQ</sequence>
<evidence type="ECO:0000259" key="1">
    <source>
        <dbReference type="Pfam" id="PF00857"/>
    </source>
</evidence>
<dbReference type="EC" id="4.-.-.-" evidence="2"/>
<evidence type="ECO:0000313" key="2">
    <source>
        <dbReference type="EMBL" id="CAB3803040.1"/>
    </source>
</evidence>
<dbReference type="InterPro" id="IPR036380">
    <property type="entry name" value="Isochorismatase-like_sf"/>
</dbReference>
<dbReference type="PANTHER" id="PTHR43559">
    <property type="entry name" value="HYDROLASE YCAC-RELATED"/>
    <property type="match status" value="1"/>
</dbReference>
<dbReference type="InterPro" id="IPR053152">
    <property type="entry name" value="Hydrolase_YcaC-like"/>
</dbReference>
<dbReference type="PANTHER" id="PTHR43559:SF3">
    <property type="entry name" value="HYDROLASE YCAC-RELATED"/>
    <property type="match status" value="1"/>
</dbReference>
<feature type="domain" description="Isochorismatase-like" evidence="1">
    <location>
        <begin position="11"/>
        <end position="163"/>
    </location>
</feature>
<protein>
    <submittedName>
        <fullName evidence="2">Putative hydrolase YcaC</fullName>
        <ecNumber evidence="2">4.-.-.-</ecNumber>
    </submittedName>
</protein>
<organism evidence="2 3">
    <name type="scientific">Paraburkholderia ultramafica</name>
    <dbReference type="NCBI Taxonomy" id="1544867"/>
    <lineage>
        <taxon>Bacteria</taxon>
        <taxon>Pseudomonadati</taxon>
        <taxon>Pseudomonadota</taxon>
        <taxon>Betaproteobacteria</taxon>
        <taxon>Burkholderiales</taxon>
        <taxon>Burkholderiaceae</taxon>
        <taxon>Paraburkholderia</taxon>
    </lineage>
</organism>
<dbReference type="EMBL" id="CADIKK010000034">
    <property type="protein sequence ID" value="CAB3803040.1"/>
    <property type="molecule type" value="Genomic_DNA"/>
</dbReference>
<dbReference type="Pfam" id="PF00857">
    <property type="entry name" value="Isochorismatase"/>
    <property type="match status" value="1"/>
</dbReference>
<keyword evidence="2" id="KW-0378">Hydrolase</keyword>
<dbReference type="AlphaFoldDB" id="A0A6S7BUD2"/>
<dbReference type="Proteomes" id="UP000494365">
    <property type="component" value="Unassembled WGS sequence"/>
</dbReference>
<dbReference type="Gene3D" id="3.40.50.850">
    <property type="entry name" value="Isochorismatase-like"/>
    <property type="match status" value="1"/>
</dbReference>